<gene>
    <name evidence="1" type="ordered locus">HMPREF0421_21114</name>
</gene>
<organism evidence="1 2">
    <name type="scientific">Gardnerella vaginalis (strain ATCC 14019 / 317)</name>
    <dbReference type="NCBI Taxonomy" id="525284"/>
    <lineage>
        <taxon>Bacteria</taxon>
        <taxon>Bacillati</taxon>
        <taxon>Actinomycetota</taxon>
        <taxon>Actinomycetes</taxon>
        <taxon>Bifidobacteriales</taxon>
        <taxon>Bifidobacteriaceae</taxon>
        <taxon>Gardnerella</taxon>
    </lineage>
</organism>
<dbReference type="KEGG" id="gvg:HMPREF0421_21114"/>
<evidence type="ECO:0000313" key="2">
    <source>
        <dbReference type="Proteomes" id="UP000001453"/>
    </source>
</evidence>
<proteinExistence type="predicted"/>
<protein>
    <submittedName>
        <fullName evidence="1">Uncharacterized protein</fullName>
    </submittedName>
</protein>
<dbReference type="Proteomes" id="UP000001453">
    <property type="component" value="Chromosome"/>
</dbReference>
<dbReference type="PATRIC" id="fig|525284.18.peg.1091"/>
<evidence type="ECO:0000313" key="1">
    <source>
        <dbReference type="EMBL" id="ADP39196.1"/>
    </source>
</evidence>
<dbReference type="AlphaFoldDB" id="E3D726"/>
<dbReference type="EMBL" id="CP002104">
    <property type="protein sequence ID" value="ADP39196.1"/>
    <property type="molecule type" value="Genomic_DNA"/>
</dbReference>
<dbReference type="HOGENOM" id="CLU_3118217_0_0_11"/>
<name>E3D726_GARV3</name>
<reference evidence="1 2" key="1">
    <citation type="journal article" date="2010" name="PLoS ONE">
        <title>Comparative genomics of Gardnerella vaginalis strains reveals substantial differences in metabolic and virulence potential.</title>
        <authorList>
            <person name="Yeoman C.J."/>
            <person name="Yildirim S."/>
            <person name="Thomas S.M."/>
            <person name="Durkin A.S."/>
            <person name="Torralba M."/>
            <person name="Sutton G."/>
            <person name="Buhay C.J."/>
            <person name="Ding Y."/>
            <person name="Dugan-Rocha S.P."/>
            <person name="Muzny D.M."/>
            <person name="Qin X."/>
            <person name="Gibbs R.A."/>
            <person name="Leigh S.R."/>
            <person name="Stumpf R."/>
            <person name="White B.A."/>
            <person name="Highlander S.K."/>
            <person name="Nelson K.E."/>
            <person name="Wilson B.A."/>
        </authorList>
    </citation>
    <scope>NUCLEOTIDE SEQUENCE [LARGE SCALE GENOMIC DNA]</scope>
    <source>
        <strain evidence="2">ATCC 14019 / 317</strain>
    </source>
</reference>
<sequence length="50" mass="5701">MILLQTQWDFALFVAQNGKINNKIGKNLPKMLLKTTKSTTKSGKRRVLLL</sequence>
<accession>E3D726</accession>